<dbReference type="InterPro" id="IPR023393">
    <property type="entry name" value="START-like_dom_sf"/>
</dbReference>
<evidence type="ECO:0000313" key="3">
    <source>
        <dbReference type="EMBL" id="MEY1660809.1"/>
    </source>
</evidence>
<reference evidence="3 4" key="1">
    <citation type="submission" date="2024-07" db="EMBL/GenBank/DDBJ databases">
        <authorList>
            <person name="Ren Q."/>
        </authorList>
    </citation>
    <scope>NUCLEOTIDE SEQUENCE [LARGE SCALE GENOMIC DNA]</scope>
    <source>
        <strain evidence="3 4">REN37</strain>
    </source>
</reference>
<gene>
    <name evidence="3" type="ORF">AB5I84_01445</name>
</gene>
<evidence type="ECO:0000313" key="4">
    <source>
        <dbReference type="Proteomes" id="UP001562065"/>
    </source>
</evidence>
<dbReference type="PROSITE" id="PS50848">
    <property type="entry name" value="START"/>
    <property type="match status" value="1"/>
</dbReference>
<dbReference type="InterPro" id="IPR028347">
    <property type="entry name" value="START_dom_prot"/>
</dbReference>
<comment type="caution">
    <text evidence="3">The sequence shown here is derived from an EMBL/GenBank/DDBJ whole genome shotgun (WGS) entry which is preliminary data.</text>
</comment>
<dbReference type="RefSeq" id="WP_369454051.1">
    <property type="nucleotide sequence ID" value="NZ_JBGCUO010000001.1"/>
</dbReference>
<accession>A0ABV4AD96</accession>
<dbReference type="PANTHER" id="PTHR19308">
    <property type="entry name" value="PHOSPHATIDYLCHOLINE TRANSFER PROTEIN"/>
    <property type="match status" value="1"/>
</dbReference>
<dbReference type="PANTHER" id="PTHR19308:SF14">
    <property type="entry name" value="START DOMAIN-CONTAINING PROTEIN"/>
    <property type="match status" value="1"/>
</dbReference>
<name>A0ABV4AD96_9GAMM</name>
<dbReference type="InterPro" id="IPR002913">
    <property type="entry name" value="START_lipid-bd_dom"/>
</dbReference>
<evidence type="ECO:0000259" key="2">
    <source>
        <dbReference type="PROSITE" id="PS50848"/>
    </source>
</evidence>
<feature type="domain" description="START" evidence="2">
    <location>
        <begin position="36"/>
        <end position="217"/>
    </location>
</feature>
<proteinExistence type="predicted"/>
<evidence type="ECO:0000256" key="1">
    <source>
        <dbReference type="SAM" id="SignalP"/>
    </source>
</evidence>
<organism evidence="3 4">
    <name type="scientific">Isoalcanivorax beigongshangi</name>
    <dbReference type="NCBI Taxonomy" id="3238810"/>
    <lineage>
        <taxon>Bacteria</taxon>
        <taxon>Pseudomonadati</taxon>
        <taxon>Pseudomonadota</taxon>
        <taxon>Gammaproteobacteria</taxon>
        <taxon>Oceanospirillales</taxon>
        <taxon>Alcanivoracaceae</taxon>
        <taxon>Isoalcanivorax</taxon>
    </lineage>
</organism>
<dbReference type="EMBL" id="JBGCUO010000001">
    <property type="protein sequence ID" value="MEY1660809.1"/>
    <property type="molecule type" value="Genomic_DNA"/>
</dbReference>
<dbReference type="Proteomes" id="UP001562065">
    <property type="component" value="Unassembled WGS sequence"/>
</dbReference>
<dbReference type="InterPro" id="IPR051213">
    <property type="entry name" value="START_lipid_transfer"/>
</dbReference>
<dbReference type="SUPFAM" id="SSF55961">
    <property type="entry name" value="Bet v1-like"/>
    <property type="match status" value="1"/>
</dbReference>
<feature type="signal peptide" evidence="1">
    <location>
        <begin position="1"/>
        <end position="32"/>
    </location>
</feature>
<protein>
    <submittedName>
        <fullName evidence="3">START domain-containing protein</fullName>
    </submittedName>
</protein>
<feature type="chain" id="PRO_5045729198" evidence="1">
    <location>
        <begin position="33"/>
        <end position="242"/>
    </location>
</feature>
<keyword evidence="4" id="KW-1185">Reference proteome</keyword>
<keyword evidence="1" id="KW-0732">Signal</keyword>
<dbReference type="PIRSF" id="PIRSF039033">
    <property type="entry name" value="START_dom"/>
    <property type="match status" value="1"/>
</dbReference>
<dbReference type="Pfam" id="PF01852">
    <property type="entry name" value="START"/>
    <property type="match status" value="1"/>
</dbReference>
<dbReference type="Gene3D" id="3.30.530.20">
    <property type="match status" value="1"/>
</dbReference>
<sequence length="242" mass="26845">MLLPSMVSFRNASFLHHCLVLAALLLAQPALADAPWKPLKTATARGEVSTWNRPVEGYPIKQFKGVVEVPYSALNVLAVIRDVPNFPDWVFQCQRAEQRSEWGVTHTRIMIKGIWPVSDRDVVVNTAITQDPATLAITVASRATDAVYPPQRGYTRLPELDNRFVVEPLADGWSRVTFETFVDPGGSIPTWLSNFVATKAPLTTLQGLHAQLEKPAYRVYDAHQLSLPDPDALRFPAAHLAP</sequence>